<evidence type="ECO:0000313" key="8">
    <source>
        <dbReference type="Proteomes" id="UP000267096"/>
    </source>
</evidence>
<evidence type="ECO:0000256" key="3">
    <source>
        <dbReference type="ARBA" id="ARBA00022692"/>
    </source>
</evidence>
<evidence type="ECO:0000256" key="5">
    <source>
        <dbReference type="ARBA" id="ARBA00023136"/>
    </source>
</evidence>
<keyword evidence="4 6" id="KW-1133">Transmembrane helix</keyword>
<keyword evidence="8" id="KW-1185">Reference proteome</keyword>
<comment type="subcellular location">
    <subcellularLocation>
        <location evidence="1">Membrane</location>
        <topology evidence="1">Multi-pass membrane protein</topology>
    </subcellularLocation>
</comment>
<reference evidence="9" key="1">
    <citation type="submission" date="2017-02" db="UniProtKB">
        <authorList>
            <consortium name="WormBaseParasite"/>
        </authorList>
    </citation>
    <scope>IDENTIFICATION</scope>
</reference>
<evidence type="ECO:0000256" key="1">
    <source>
        <dbReference type="ARBA" id="ARBA00004141"/>
    </source>
</evidence>
<dbReference type="Pfam" id="PF14857">
    <property type="entry name" value="TMEM151"/>
    <property type="match status" value="1"/>
</dbReference>
<sequence>MILKSLRKFVVNEILANSNTTFTACYSHGPCAQGYNFIPIAFGIMLYAVYIMECWHNRVKISKIKKVHHLEALEYIEKMREAAPIVWWKSICYHYVRRTRQVTRLVTIQFTIKTVTVQVR</sequence>
<evidence type="ECO:0000256" key="6">
    <source>
        <dbReference type="SAM" id="Phobius"/>
    </source>
</evidence>
<accession>A0A0M3KD86</accession>
<dbReference type="InterPro" id="IPR026767">
    <property type="entry name" value="Tmem151"/>
</dbReference>
<dbReference type="PANTHER" id="PTHR31893:SF5">
    <property type="entry name" value="TRANSMEMBRANE PROTEIN 151 HOMOLOG"/>
    <property type="match status" value="1"/>
</dbReference>
<evidence type="ECO:0000256" key="4">
    <source>
        <dbReference type="ARBA" id="ARBA00022989"/>
    </source>
</evidence>
<feature type="transmembrane region" description="Helical" evidence="6">
    <location>
        <begin position="37"/>
        <end position="56"/>
    </location>
</feature>
<organism evidence="9">
    <name type="scientific">Anisakis simplex</name>
    <name type="common">Herring worm</name>
    <dbReference type="NCBI Taxonomy" id="6269"/>
    <lineage>
        <taxon>Eukaryota</taxon>
        <taxon>Metazoa</taxon>
        <taxon>Ecdysozoa</taxon>
        <taxon>Nematoda</taxon>
        <taxon>Chromadorea</taxon>
        <taxon>Rhabditida</taxon>
        <taxon>Spirurina</taxon>
        <taxon>Ascaridomorpha</taxon>
        <taxon>Ascaridoidea</taxon>
        <taxon>Anisakidae</taxon>
        <taxon>Anisakis</taxon>
        <taxon>Anisakis simplex complex</taxon>
    </lineage>
</organism>
<dbReference type="EMBL" id="UYRR01035346">
    <property type="protein sequence ID" value="VDK64354.1"/>
    <property type="molecule type" value="Genomic_DNA"/>
</dbReference>
<comment type="similarity">
    <text evidence="2">Belongs to the TMEM151 family.</text>
</comment>
<proteinExistence type="inferred from homology"/>
<dbReference type="AlphaFoldDB" id="A0A0M3KD86"/>
<keyword evidence="3 6" id="KW-0812">Transmembrane</keyword>
<keyword evidence="5 6" id="KW-0472">Membrane</keyword>
<name>A0A0M3KD86_ANISI</name>
<dbReference type="PANTHER" id="PTHR31893">
    <property type="entry name" value="TRANSMEMBRANE PROTEIN 151 HOMOLOG"/>
    <property type="match status" value="1"/>
</dbReference>
<dbReference type="GO" id="GO:0016020">
    <property type="term" value="C:membrane"/>
    <property type="evidence" value="ECO:0007669"/>
    <property type="project" value="UniProtKB-SubCell"/>
</dbReference>
<evidence type="ECO:0000313" key="7">
    <source>
        <dbReference type="EMBL" id="VDK64354.1"/>
    </source>
</evidence>
<dbReference type="PROSITE" id="PS51257">
    <property type="entry name" value="PROKAR_LIPOPROTEIN"/>
    <property type="match status" value="1"/>
</dbReference>
<evidence type="ECO:0000313" key="9">
    <source>
        <dbReference type="WBParaSite" id="ASIM_0001893801-mRNA-1"/>
    </source>
</evidence>
<protein>
    <submittedName>
        <fullName evidence="9">Transmembrane protein 151 homolog (inferred by orthology to a C. elegans protein)</fullName>
    </submittedName>
</protein>
<evidence type="ECO:0000256" key="2">
    <source>
        <dbReference type="ARBA" id="ARBA00009583"/>
    </source>
</evidence>
<dbReference type="OrthoDB" id="190434at2759"/>
<gene>
    <name evidence="7" type="ORF">ASIM_LOCUS18334</name>
</gene>
<dbReference type="Proteomes" id="UP000267096">
    <property type="component" value="Unassembled WGS sequence"/>
</dbReference>
<reference evidence="7 8" key="2">
    <citation type="submission" date="2018-11" db="EMBL/GenBank/DDBJ databases">
        <authorList>
            <consortium name="Pathogen Informatics"/>
        </authorList>
    </citation>
    <scope>NUCLEOTIDE SEQUENCE [LARGE SCALE GENOMIC DNA]</scope>
</reference>
<dbReference type="WBParaSite" id="ASIM_0001893801-mRNA-1">
    <property type="protein sequence ID" value="ASIM_0001893801-mRNA-1"/>
    <property type="gene ID" value="ASIM_0001893801"/>
</dbReference>